<sequence length="180" mass="20293">MQKYIALLRGINVGGKNKVSMPELKKAFEEIGYKEVTTYINSGNVIFSSDQDNQVEIRKNCEQAILEKFNLNITVTIISVKDLSSALDHAPAWWDNDPQSKHNAIFVIPPATAIEIMEQVGIAKPEYEQVDHYGQIIFWSAPLDTFSKTRWAKIVGKSAYNHVTIRNANTTKKLLQLSTP</sequence>
<organism evidence="1 2">
    <name type="scientific">Paenibacillus turicensis</name>
    <dbReference type="NCBI Taxonomy" id="160487"/>
    <lineage>
        <taxon>Bacteria</taxon>
        <taxon>Bacillati</taxon>
        <taxon>Bacillota</taxon>
        <taxon>Bacilli</taxon>
        <taxon>Bacillales</taxon>
        <taxon>Paenibacillaceae</taxon>
        <taxon>Paenibacillus</taxon>
    </lineage>
</organism>
<dbReference type="PANTHER" id="PTHR36439">
    <property type="entry name" value="BLL4334 PROTEIN"/>
    <property type="match status" value="1"/>
</dbReference>
<keyword evidence="2" id="KW-1185">Reference proteome</keyword>
<dbReference type="SUPFAM" id="SSF160379">
    <property type="entry name" value="SP0830-like"/>
    <property type="match status" value="1"/>
</dbReference>
<dbReference type="Gene3D" id="3.30.70.1260">
    <property type="entry name" value="bacterial protein sp0830 like"/>
    <property type="match status" value="1"/>
</dbReference>
<evidence type="ECO:0000313" key="1">
    <source>
        <dbReference type="EMBL" id="MBP1904785.1"/>
    </source>
</evidence>
<dbReference type="RefSeq" id="WP_210088458.1">
    <property type="nucleotide sequence ID" value="NZ_JAGGKG010000005.1"/>
</dbReference>
<evidence type="ECO:0000313" key="2">
    <source>
        <dbReference type="Proteomes" id="UP001519272"/>
    </source>
</evidence>
<proteinExistence type="predicted"/>
<gene>
    <name evidence="1" type="ORF">J2Z32_001409</name>
</gene>
<reference evidence="1 2" key="1">
    <citation type="submission" date="2021-03" db="EMBL/GenBank/DDBJ databases">
        <title>Genomic Encyclopedia of Type Strains, Phase IV (KMG-IV): sequencing the most valuable type-strain genomes for metagenomic binning, comparative biology and taxonomic classification.</title>
        <authorList>
            <person name="Goeker M."/>
        </authorList>
    </citation>
    <scope>NUCLEOTIDE SEQUENCE [LARGE SCALE GENOMIC DNA]</scope>
    <source>
        <strain evidence="1 2">DSM 14349</strain>
    </source>
</reference>
<dbReference type="Proteomes" id="UP001519272">
    <property type="component" value="Unassembled WGS sequence"/>
</dbReference>
<name>A0ABS4FQD2_9BACL</name>
<dbReference type="PANTHER" id="PTHR36439:SF1">
    <property type="entry name" value="DUF1697 DOMAIN-CONTAINING PROTEIN"/>
    <property type="match status" value="1"/>
</dbReference>
<protein>
    <submittedName>
        <fullName evidence="1">Uncharacterized protein (DUF1697 family)</fullName>
    </submittedName>
</protein>
<dbReference type="Pfam" id="PF08002">
    <property type="entry name" value="DUF1697"/>
    <property type="match status" value="1"/>
</dbReference>
<comment type="caution">
    <text evidence="1">The sequence shown here is derived from an EMBL/GenBank/DDBJ whole genome shotgun (WGS) entry which is preliminary data.</text>
</comment>
<dbReference type="EMBL" id="JAGGKG010000005">
    <property type="protein sequence ID" value="MBP1904785.1"/>
    <property type="molecule type" value="Genomic_DNA"/>
</dbReference>
<dbReference type="InterPro" id="IPR012545">
    <property type="entry name" value="DUF1697"/>
</dbReference>
<dbReference type="Gene3D" id="3.30.70.1280">
    <property type="entry name" value="SP0830-like domains"/>
    <property type="match status" value="1"/>
</dbReference>
<dbReference type="PIRSF" id="PIRSF008502">
    <property type="entry name" value="UCP008502"/>
    <property type="match status" value="1"/>
</dbReference>
<accession>A0ABS4FQD2</accession>